<name>A0A7M1S0W4_9CAUD</name>
<evidence type="ECO:0000313" key="3">
    <source>
        <dbReference type="Proteomes" id="UP000593898"/>
    </source>
</evidence>
<reference evidence="2 3" key="1">
    <citation type="submission" date="2020-07" db="EMBL/GenBank/DDBJ databases">
        <title>Taxonomic proposal: Crassvirales, a new order of highly abundant and diverse bacterial viruses.</title>
        <authorList>
            <person name="Shkoporov A.N."/>
            <person name="Stockdale S.R."/>
            <person name="Guerin E."/>
            <person name="Ross R.P."/>
            <person name="Hill C."/>
        </authorList>
    </citation>
    <scope>NUCLEOTIDE SEQUENCE [LARGE SCALE GENOMIC DNA]</scope>
</reference>
<organism evidence="2 3">
    <name type="scientific">uncultured phage cr271_1</name>
    <dbReference type="NCBI Taxonomy" id="2772078"/>
    <lineage>
        <taxon>Viruses</taxon>
        <taxon>Duplodnaviria</taxon>
        <taxon>Heunggongvirae</taxon>
        <taxon>Uroviricota</taxon>
        <taxon>Caudoviricetes</taxon>
        <taxon>Crassvirales</taxon>
        <taxon>Intestiviridae</taxon>
        <taxon>Obtuvirinae</taxon>
        <taxon>Hacihdavirus</taxon>
        <taxon>Hacihdavirus animalis</taxon>
    </lineage>
</organism>
<keyword evidence="1" id="KW-0812">Transmembrane</keyword>
<evidence type="ECO:0000256" key="1">
    <source>
        <dbReference type="SAM" id="Phobius"/>
    </source>
</evidence>
<keyword evidence="1" id="KW-1133">Transmembrane helix</keyword>
<dbReference type="Proteomes" id="UP000593898">
    <property type="component" value="Segment"/>
</dbReference>
<accession>A0A7M1S0W4</accession>
<proteinExistence type="predicted"/>
<protein>
    <submittedName>
        <fullName evidence="2">Uncharacterized protein</fullName>
    </submittedName>
</protein>
<dbReference type="RefSeq" id="YP_010111990.1">
    <property type="nucleotide sequence ID" value="NC_055887.1"/>
</dbReference>
<dbReference type="KEGG" id="vg:65130448"/>
<dbReference type="EMBL" id="MT774394">
    <property type="protein sequence ID" value="QOR59832.1"/>
    <property type="molecule type" value="Genomic_DNA"/>
</dbReference>
<keyword evidence="1" id="KW-0472">Membrane</keyword>
<feature type="transmembrane region" description="Helical" evidence="1">
    <location>
        <begin position="20"/>
        <end position="38"/>
    </location>
</feature>
<sequence>MIGMYDSNDPEEVVTSSLTSIIVALVILAGTIFGYIAIYKHYTEDKNIVTSSTIEYVDSIKKENNKLILEVNNLDSLKNAKIIEVKSLDNDSTVKLFYKLIRE</sequence>
<dbReference type="GeneID" id="65130448"/>
<keyword evidence="3" id="KW-1185">Reference proteome</keyword>
<evidence type="ECO:0000313" key="2">
    <source>
        <dbReference type="EMBL" id="QOR59832.1"/>
    </source>
</evidence>